<sequence>MTESPVPVVGFAGYSDSGKTTLAVRVVACLRRRGRRVAVVKHDAHGHYREAPGTDSARYIEEADADAVVVVSPGRTVRMEKTRSDASGLSRELEKLSGYDLIVVEGFKTDSHPKIVVVRTTGQAEAIDASAPPVIAVAAKKGERLPESAARHGSVPMLDIDDPESVAAFIERYFFEYSGGGRHKLK</sequence>
<reference evidence="2 3" key="1">
    <citation type="submission" date="2018-05" db="EMBL/GenBank/DDBJ databases">
        <title>Paenibacillus flagellatus sp. nov., isolated from selenium mineral soil.</title>
        <authorList>
            <person name="Dai X."/>
        </authorList>
    </citation>
    <scope>NUCLEOTIDE SEQUENCE [LARGE SCALE GENOMIC DNA]</scope>
    <source>
        <strain evidence="2 3">DXL2</strain>
    </source>
</reference>
<dbReference type="Gene3D" id="3.40.50.300">
    <property type="entry name" value="P-loop containing nucleotide triphosphate hydrolases"/>
    <property type="match status" value="1"/>
</dbReference>
<evidence type="ECO:0000313" key="3">
    <source>
        <dbReference type="Proteomes" id="UP000247476"/>
    </source>
</evidence>
<dbReference type="AlphaFoldDB" id="A0A2V5KEE3"/>
<dbReference type="InterPro" id="IPR052539">
    <property type="entry name" value="MGD_biosynthesis_adapter"/>
</dbReference>
<protein>
    <submittedName>
        <fullName evidence="2">Molybdopterin-guanine dinucleotide biosynthesis protein B</fullName>
    </submittedName>
</protein>
<dbReference type="GO" id="GO:0006777">
    <property type="term" value="P:Mo-molybdopterin cofactor biosynthetic process"/>
    <property type="evidence" value="ECO:0007669"/>
    <property type="project" value="InterPro"/>
</dbReference>
<dbReference type="EMBL" id="QJVJ01000002">
    <property type="protein sequence ID" value="PYI56463.1"/>
    <property type="molecule type" value="Genomic_DNA"/>
</dbReference>
<proteinExistence type="predicted"/>
<evidence type="ECO:0000259" key="1">
    <source>
        <dbReference type="Pfam" id="PF03205"/>
    </source>
</evidence>
<dbReference type="InterPro" id="IPR004435">
    <property type="entry name" value="MobB_dom"/>
</dbReference>
<keyword evidence="3" id="KW-1185">Reference proteome</keyword>
<dbReference type="GO" id="GO:0005525">
    <property type="term" value="F:GTP binding"/>
    <property type="evidence" value="ECO:0007669"/>
    <property type="project" value="InterPro"/>
</dbReference>
<dbReference type="RefSeq" id="WP_110838990.1">
    <property type="nucleotide sequence ID" value="NZ_QJVJ01000002.1"/>
</dbReference>
<dbReference type="SUPFAM" id="SSF52540">
    <property type="entry name" value="P-loop containing nucleoside triphosphate hydrolases"/>
    <property type="match status" value="1"/>
</dbReference>
<name>A0A2V5KEE3_9BACL</name>
<dbReference type="NCBIfam" id="TIGR00176">
    <property type="entry name" value="mobB"/>
    <property type="match status" value="1"/>
</dbReference>
<dbReference type="Proteomes" id="UP000247476">
    <property type="component" value="Unassembled WGS sequence"/>
</dbReference>
<dbReference type="InterPro" id="IPR027417">
    <property type="entry name" value="P-loop_NTPase"/>
</dbReference>
<feature type="domain" description="Molybdopterin-guanine dinucleotide biosynthesis protein B (MobB)" evidence="1">
    <location>
        <begin position="8"/>
        <end position="139"/>
    </location>
</feature>
<dbReference type="PANTHER" id="PTHR40072:SF1">
    <property type="entry name" value="MOLYBDOPTERIN-GUANINE DINUCLEOTIDE BIOSYNTHESIS ADAPTER PROTEIN"/>
    <property type="match status" value="1"/>
</dbReference>
<gene>
    <name evidence="2" type="primary">mobB</name>
    <name evidence="2" type="ORF">DLM86_05680</name>
</gene>
<dbReference type="Pfam" id="PF03205">
    <property type="entry name" value="MobB"/>
    <property type="match status" value="1"/>
</dbReference>
<dbReference type="PANTHER" id="PTHR40072">
    <property type="entry name" value="MOLYBDOPTERIN-GUANINE DINUCLEOTIDE BIOSYNTHESIS ADAPTER PROTEIN-RELATED"/>
    <property type="match status" value="1"/>
</dbReference>
<dbReference type="OrthoDB" id="9786803at2"/>
<organism evidence="2 3">
    <name type="scientific">Paenibacillus flagellatus</name>
    <dbReference type="NCBI Taxonomy" id="2211139"/>
    <lineage>
        <taxon>Bacteria</taxon>
        <taxon>Bacillati</taxon>
        <taxon>Bacillota</taxon>
        <taxon>Bacilli</taxon>
        <taxon>Bacillales</taxon>
        <taxon>Paenibacillaceae</taxon>
        <taxon>Paenibacillus</taxon>
    </lineage>
</organism>
<comment type="caution">
    <text evidence="2">The sequence shown here is derived from an EMBL/GenBank/DDBJ whole genome shotgun (WGS) entry which is preliminary data.</text>
</comment>
<evidence type="ECO:0000313" key="2">
    <source>
        <dbReference type="EMBL" id="PYI56463.1"/>
    </source>
</evidence>
<accession>A0A2V5KEE3</accession>